<dbReference type="GO" id="GO:1990281">
    <property type="term" value="C:efflux pump complex"/>
    <property type="evidence" value="ECO:0007669"/>
    <property type="project" value="TreeGrafter"/>
</dbReference>
<dbReference type="SUPFAM" id="SSF56954">
    <property type="entry name" value="Outer membrane efflux proteins (OEP)"/>
    <property type="match status" value="1"/>
</dbReference>
<dbReference type="PROSITE" id="PS51318">
    <property type="entry name" value="TAT"/>
    <property type="match status" value="1"/>
</dbReference>
<evidence type="ECO:0000313" key="8">
    <source>
        <dbReference type="Proteomes" id="UP000007881"/>
    </source>
</evidence>
<dbReference type="STRING" id="1142394.PSMK_07620"/>
<dbReference type="GO" id="GO:0015562">
    <property type="term" value="F:efflux transmembrane transporter activity"/>
    <property type="evidence" value="ECO:0007669"/>
    <property type="project" value="InterPro"/>
</dbReference>
<evidence type="ECO:0000256" key="2">
    <source>
        <dbReference type="ARBA" id="ARBA00022452"/>
    </source>
</evidence>
<keyword evidence="2" id="KW-1134">Transmembrane beta strand</keyword>
<dbReference type="eggNOG" id="COG1538">
    <property type="taxonomic scope" value="Bacteria"/>
</dbReference>
<keyword evidence="4" id="KW-0472">Membrane</keyword>
<dbReference type="Gene3D" id="1.20.1600.10">
    <property type="entry name" value="Outer membrane efflux proteins (OEP)"/>
    <property type="match status" value="1"/>
</dbReference>
<dbReference type="AlphaFoldDB" id="I0ICD3"/>
<organism evidence="7 8">
    <name type="scientific">Phycisphaera mikurensis (strain NBRC 102666 / KCTC 22515 / FYK2301M01)</name>
    <dbReference type="NCBI Taxonomy" id="1142394"/>
    <lineage>
        <taxon>Bacteria</taxon>
        <taxon>Pseudomonadati</taxon>
        <taxon>Planctomycetota</taxon>
        <taxon>Phycisphaerae</taxon>
        <taxon>Phycisphaerales</taxon>
        <taxon>Phycisphaeraceae</taxon>
        <taxon>Phycisphaera</taxon>
    </lineage>
</organism>
<evidence type="ECO:0000256" key="4">
    <source>
        <dbReference type="ARBA" id="ARBA00023136"/>
    </source>
</evidence>
<comment type="subcellular location">
    <subcellularLocation>
        <location evidence="1">Cell outer membrane</location>
    </subcellularLocation>
</comment>
<dbReference type="GO" id="GO:0009279">
    <property type="term" value="C:cell outer membrane"/>
    <property type="evidence" value="ECO:0007669"/>
    <property type="project" value="UniProtKB-SubCell"/>
</dbReference>
<dbReference type="RefSeq" id="WP_014436141.1">
    <property type="nucleotide sequence ID" value="NC_017080.1"/>
</dbReference>
<dbReference type="Proteomes" id="UP000007881">
    <property type="component" value="Chromosome"/>
</dbReference>
<reference evidence="7 8" key="1">
    <citation type="submission" date="2012-02" db="EMBL/GenBank/DDBJ databases">
        <title>Complete genome sequence of Phycisphaera mikurensis NBRC 102666.</title>
        <authorList>
            <person name="Ankai A."/>
            <person name="Hosoyama A."/>
            <person name="Terui Y."/>
            <person name="Sekine M."/>
            <person name="Fukai R."/>
            <person name="Kato Y."/>
            <person name="Nakamura S."/>
            <person name="Yamada-Narita S."/>
            <person name="Kawakoshi A."/>
            <person name="Fukunaga Y."/>
            <person name="Yamazaki S."/>
            <person name="Fujita N."/>
        </authorList>
    </citation>
    <scope>NUCLEOTIDE SEQUENCE [LARGE SCALE GENOMIC DNA]</scope>
    <source>
        <strain evidence="8">NBRC 102666 / KCTC 22515 / FYK2301M01</strain>
    </source>
</reference>
<name>I0ICD3_PHYMF</name>
<evidence type="ECO:0000313" key="7">
    <source>
        <dbReference type="EMBL" id="BAM02921.1"/>
    </source>
</evidence>
<keyword evidence="5" id="KW-0998">Cell outer membrane</keyword>
<evidence type="ECO:0000256" key="6">
    <source>
        <dbReference type="SAM" id="MobiDB-lite"/>
    </source>
</evidence>
<dbReference type="KEGG" id="phm:PSMK_07620"/>
<sequence length="692" mass="75096">MQARTSTAPRTARRRTPLIARRRALAAGAVAASLVAAGGCRSPLDEARRASIDFRHDLLRDFREQVEASVIAPDAEQSAFADRLAEASIPDPLEDPAVWWSAASRDAVFGDGATLEASLDDLLKATLVHSSQVKVFSDLPLIRRTAVAEAEGRFTPRFFAEGRYDNTNEPVGSTLQTGGPDRFKEEEILGEIGLRKRTRSGADVTLSERLSYTDNNSVFFVPNPQSRAQLALSVVQPLLRGAGTGYNTSILEIAEIDSEAAREEFVRQASFHLMEVTRAYWNLYLVRSRHLQDQRLFEATQSLVDKAEARAGLDTPGEVLLRSRSALNERRSGLIRSKAAIRNAEDRIKSLVNDPELIGGGRELVLGDLPTAFPEAPKLVPTAEAALLHRPEVNQAFLQWRAAAVRSGIAQNETLPQLDAIAEVATSGLREGGETGEAIDDQFNSDLSFTLGLRFETPIGRSERDARALRRRLELRSQGNQVKVTIETVLLEVKVGVREVRTAYEDLVSRHGTLLATREDTRILQERWDGGLDTSGLGGVTYLNLLLDAQVRQNAAERAYAEAQATYRVALAGLERVKGTMLRYRGIEAVEGEAADGLPELRLEPSVGEPLAADAWPRTAGPAAAAAAPSAEEPAAPPAEPASGPAGEAAPVAARRPAPLLDAGEDAPIDHERWLAELEELNALSTALTNPW</sequence>
<dbReference type="InterPro" id="IPR051906">
    <property type="entry name" value="TolC-like"/>
</dbReference>
<gene>
    <name evidence="7" type="ordered locus">PSMK_07620</name>
</gene>
<keyword evidence="3" id="KW-0812">Transmembrane</keyword>
<dbReference type="OrthoDB" id="234964at2"/>
<evidence type="ECO:0000256" key="1">
    <source>
        <dbReference type="ARBA" id="ARBA00004442"/>
    </source>
</evidence>
<protein>
    <submittedName>
        <fullName evidence="7">Putative efflux system outer membrane protein</fullName>
    </submittedName>
</protein>
<dbReference type="HOGENOM" id="CLU_022604_2_0_0"/>
<evidence type="ECO:0000256" key="5">
    <source>
        <dbReference type="ARBA" id="ARBA00023237"/>
    </source>
</evidence>
<feature type="region of interest" description="Disordered" evidence="6">
    <location>
        <begin position="618"/>
        <end position="664"/>
    </location>
</feature>
<dbReference type="GO" id="GO:0015288">
    <property type="term" value="F:porin activity"/>
    <property type="evidence" value="ECO:0007669"/>
    <property type="project" value="TreeGrafter"/>
</dbReference>
<dbReference type="EMBL" id="AP012338">
    <property type="protein sequence ID" value="BAM02921.1"/>
    <property type="molecule type" value="Genomic_DNA"/>
</dbReference>
<dbReference type="PANTHER" id="PTHR30026:SF23">
    <property type="entry name" value="TO APRF-PUTATIVE OUTER MEMBRANE EFFLUX PROTEIN OR SECRETED ALKALINE PHOSPHATASE-RELATED"/>
    <property type="match status" value="1"/>
</dbReference>
<feature type="compositionally biased region" description="Low complexity" evidence="6">
    <location>
        <begin position="641"/>
        <end position="659"/>
    </location>
</feature>
<dbReference type="PANTHER" id="PTHR30026">
    <property type="entry name" value="OUTER MEMBRANE PROTEIN TOLC"/>
    <property type="match status" value="1"/>
</dbReference>
<accession>I0ICD3</accession>
<feature type="compositionally biased region" description="Low complexity" evidence="6">
    <location>
        <begin position="618"/>
        <end position="634"/>
    </location>
</feature>
<proteinExistence type="predicted"/>
<dbReference type="InterPro" id="IPR006311">
    <property type="entry name" value="TAT_signal"/>
</dbReference>
<evidence type="ECO:0000256" key="3">
    <source>
        <dbReference type="ARBA" id="ARBA00022692"/>
    </source>
</evidence>
<keyword evidence="8" id="KW-1185">Reference proteome</keyword>